<dbReference type="RefSeq" id="WP_213043925.1">
    <property type="nucleotide sequence ID" value="NZ_CAJNBJ010000019.1"/>
</dbReference>
<evidence type="ECO:0000313" key="2">
    <source>
        <dbReference type="Proteomes" id="UP000675880"/>
    </source>
</evidence>
<sequence length="89" mass="10011">MESQDAGVRHSILDYLVRHPGAKDTREGVINWWIAKPCPDERIADQALEALVAQGWIVKRDTASQAIYSLNHARVQEIQAFLANDRQGT</sequence>
<evidence type="ECO:0000313" key="1">
    <source>
        <dbReference type="EMBL" id="CAE6792316.1"/>
    </source>
</evidence>
<comment type="caution">
    <text evidence="1">The sequence shown here is derived from an EMBL/GenBank/DDBJ whole genome shotgun (WGS) entry which is preliminary data.</text>
</comment>
<gene>
    <name evidence="1" type="ORF">NSPZN2_60068</name>
</gene>
<organism evidence="1 2">
    <name type="scientific">Nitrospira defluvii</name>
    <dbReference type="NCBI Taxonomy" id="330214"/>
    <lineage>
        <taxon>Bacteria</taxon>
        <taxon>Pseudomonadati</taxon>
        <taxon>Nitrospirota</taxon>
        <taxon>Nitrospiria</taxon>
        <taxon>Nitrospirales</taxon>
        <taxon>Nitrospiraceae</taxon>
        <taxon>Nitrospira</taxon>
    </lineage>
</organism>
<protein>
    <submittedName>
        <fullName evidence="1">Uncharacterized protein</fullName>
    </submittedName>
</protein>
<proteinExistence type="predicted"/>
<name>A0ABM8S6Q6_9BACT</name>
<reference evidence="1 2" key="1">
    <citation type="submission" date="2021-02" db="EMBL/GenBank/DDBJ databases">
        <authorList>
            <person name="Han P."/>
        </authorList>
    </citation>
    <scope>NUCLEOTIDE SEQUENCE [LARGE SCALE GENOMIC DNA]</scope>
    <source>
        <strain evidence="1">Candidatus Nitrospira sp. ZN2</strain>
    </source>
</reference>
<dbReference type="EMBL" id="CAJNBJ010000019">
    <property type="protein sequence ID" value="CAE6792316.1"/>
    <property type="molecule type" value="Genomic_DNA"/>
</dbReference>
<keyword evidence="2" id="KW-1185">Reference proteome</keyword>
<dbReference type="Proteomes" id="UP000675880">
    <property type="component" value="Unassembled WGS sequence"/>
</dbReference>
<accession>A0ABM8S6Q6</accession>